<dbReference type="GeneID" id="29760922"/>
<gene>
    <name evidence="1" type="ORF">A2G96_01825</name>
</gene>
<dbReference type="OrthoDB" id="9153776at2"/>
<keyword evidence="2" id="KW-1185">Reference proteome</keyword>
<accession>A0A142JER8</accession>
<dbReference type="RefSeq" id="WP_012351433.1">
    <property type="nucleotide sequence ID" value="NZ_CP014844.1"/>
</dbReference>
<evidence type="ECO:0000313" key="1">
    <source>
        <dbReference type="EMBL" id="AMR76580.1"/>
    </source>
</evidence>
<proteinExistence type="predicted"/>
<dbReference type="KEGG" id="cnan:A2G96_01825"/>
<reference evidence="1 2" key="1">
    <citation type="submission" date="2016-03" db="EMBL/GenBank/DDBJ databases">
        <title>Complete genome sequence of a novel chlorpyrifos degrading bacterium, Cupriavidus nantongensis sp. X1.</title>
        <authorList>
            <person name="Fang L."/>
        </authorList>
    </citation>
    <scope>NUCLEOTIDE SEQUENCE [LARGE SCALE GENOMIC DNA]</scope>
    <source>
        <strain evidence="1 2">X1</strain>
    </source>
</reference>
<dbReference type="InterPro" id="IPR021951">
    <property type="entry name" value="DUF3567"/>
</dbReference>
<dbReference type="AlphaFoldDB" id="A0A142JER8"/>
<organism evidence="1 2">
    <name type="scientific">Cupriavidus nantongensis</name>
    <dbReference type="NCBI Taxonomy" id="1796606"/>
    <lineage>
        <taxon>Bacteria</taxon>
        <taxon>Pseudomonadati</taxon>
        <taxon>Pseudomonadota</taxon>
        <taxon>Betaproteobacteria</taxon>
        <taxon>Burkholderiales</taxon>
        <taxon>Burkholderiaceae</taxon>
        <taxon>Cupriavidus</taxon>
    </lineage>
</organism>
<sequence>MQMIYNSDNYCIVEFGADVEQAPLEFGGYEIVDKNLKREIFLGGQLAESFRADVKRLIESEPSVEEVDDFLGKFDNVMTHPLVMH</sequence>
<dbReference type="EMBL" id="CP014844">
    <property type="protein sequence ID" value="AMR76580.1"/>
    <property type="molecule type" value="Genomic_DNA"/>
</dbReference>
<evidence type="ECO:0000313" key="2">
    <source>
        <dbReference type="Proteomes" id="UP000075238"/>
    </source>
</evidence>
<name>A0A142JER8_9BURK</name>
<evidence type="ECO:0008006" key="3">
    <source>
        <dbReference type="Google" id="ProtNLM"/>
    </source>
</evidence>
<dbReference type="Pfam" id="PF12091">
    <property type="entry name" value="DUF3567"/>
    <property type="match status" value="1"/>
</dbReference>
<protein>
    <recommendedName>
        <fullName evidence="3">DUF3567 domain-containing protein</fullName>
    </recommendedName>
</protein>
<dbReference type="STRING" id="1796606.A2G96_01825"/>
<dbReference type="Proteomes" id="UP000075238">
    <property type="component" value="Chromosome 1"/>
</dbReference>